<dbReference type="InterPro" id="IPR016161">
    <property type="entry name" value="Ald_DH/histidinol_DH"/>
</dbReference>
<dbReference type="InterPro" id="IPR016160">
    <property type="entry name" value="Ald_DH_CS_CYS"/>
</dbReference>
<accession>A0ABW7N679</accession>
<evidence type="ECO:0000313" key="6">
    <source>
        <dbReference type="Proteomes" id="UP001610063"/>
    </source>
</evidence>
<dbReference type="InterPro" id="IPR015590">
    <property type="entry name" value="Aldehyde_DH_dom"/>
</dbReference>
<proteinExistence type="inferred from homology"/>
<dbReference type="PANTHER" id="PTHR11699">
    <property type="entry name" value="ALDEHYDE DEHYDROGENASE-RELATED"/>
    <property type="match status" value="1"/>
</dbReference>
<sequence>MNVINPATEEVISVLTPDTAATVAAKLKALRAGQKNWQNHSVEERLAIIERFGELVVENKPELARILTSETGKPISQSINEINGSLGRIQHLKINAEKWLESEMITPKDATVEFITHEPLGVIANISAWNFPYNVGYNVFLYALVAGNAVLYKPSEFASLTGLKFGALLHEAGVPANVFEVVIGSGAVGQYLLEADLDGYFFTGSYKTGVHITQTVAHKLVPVQLELGGKDPLYVMDDVVDVRQAAINAAEGAFYNNGQSCCAVERIYVQEDIYEEFVQHFTEEVKSYKLGDPMEEDTFTGPLTRPQQIAVLADQIKDAVAKGAQLVLGGESLNRKGYFMSPAVLTGVNHTMELMREESFGPIIGIQKVSSDEEATDLMRDTPYGLTAAVFSEDEARARKVLDQMNVGTVYWNCCDRVSPNIPWSGRKNSGLGATLSYMGIRAFTQPKAYHWRG</sequence>
<dbReference type="InterPro" id="IPR016162">
    <property type="entry name" value="Ald_DH_N"/>
</dbReference>
<evidence type="ECO:0000313" key="5">
    <source>
        <dbReference type="EMBL" id="MFH6983117.1"/>
    </source>
</evidence>
<evidence type="ECO:0000256" key="3">
    <source>
        <dbReference type="RuleBase" id="RU003345"/>
    </source>
</evidence>
<dbReference type="Proteomes" id="UP001610063">
    <property type="component" value="Unassembled WGS sequence"/>
</dbReference>
<evidence type="ECO:0000259" key="4">
    <source>
        <dbReference type="Pfam" id="PF00171"/>
    </source>
</evidence>
<feature type="domain" description="Aldehyde dehydrogenase" evidence="4">
    <location>
        <begin position="1"/>
        <end position="449"/>
    </location>
</feature>
<dbReference type="RefSeq" id="WP_395416691.1">
    <property type="nucleotide sequence ID" value="NZ_JBIPKE010000014.1"/>
</dbReference>
<name>A0ABW7N679_9BACT</name>
<feature type="active site" evidence="2">
    <location>
        <position position="226"/>
    </location>
</feature>
<comment type="similarity">
    <text evidence="3">Belongs to the aldehyde dehydrogenase family.</text>
</comment>
<dbReference type="Gene3D" id="3.40.309.10">
    <property type="entry name" value="Aldehyde Dehydrogenase, Chain A, domain 2"/>
    <property type="match status" value="1"/>
</dbReference>
<keyword evidence="6" id="KW-1185">Reference proteome</keyword>
<dbReference type="PROSITE" id="PS00687">
    <property type="entry name" value="ALDEHYDE_DEHYDR_GLU"/>
    <property type="match status" value="1"/>
</dbReference>
<dbReference type="EMBL" id="JBIPKE010000014">
    <property type="protein sequence ID" value="MFH6983117.1"/>
    <property type="molecule type" value="Genomic_DNA"/>
</dbReference>
<dbReference type="InterPro" id="IPR029510">
    <property type="entry name" value="Ald_DH_CS_GLU"/>
</dbReference>
<keyword evidence="1 3" id="KW-0560">Oxidoreductase</keyword>
<organism evidence="5 6">
    <name type="scientific">Marinoscillum luteum</name>
    <dbReference type="NCBI Taxonomy" id="861051"/>
    <lineage>
        <taxon>Bacteria</taxon>
        <taxon>Pseudomonadati</taxon>
        <taxon>Bacteroidota</taxon>
        <taxon>Cytophagia</taxon>
        <taxon>Cytophagales</taxon>
        <taxon>Reichenbachiellaceae</taxon>
        <taxon>Marinoscillum</taxon>
    </lineage>
</organism>
<dbReference type="Gene3D" id="3.40.605.10">
    <property type="entry name" value="Aldehyde Dehydrogenase, Chain A, domain 1"/>
    <property type="match status" value="1"/>
</dbReference>
<reference evidence="5 6" key="1">
    <citation type="journal article" date="2013" name="Int. J. Syst. Evol. Microbiol.">
        <title>Marinoscillum luteum sp. nov., isolated from marine sediment.</title>
        <authorList>
            <person name="Cha I.T."/>
            <person name="Park S.J."/>
            <person name="Kim S.J."/>
            <person name="Kim J.G."/>
            <person name="Jung M.Y."/>
            <person name="Shin K.S."/>
            <person name="Kwon K.K."/>
            <person name="Yang S.H."/>
            <person name="Seo Y.S."/>
            <person name="Rhee S.K."/>
        </authorList>
    </citation>
    <scope>NUCLEOTIDE SEQUENCE [LARGE SCALE GENOMIC DNA]</scope>
    <source>
        <strain evidence="5 6">KCTC 23939</strain>
    </source>
</reference>
<protein>
    <submittedName>
        <fullName evidence="5">Aldehyde dehydrogenase family protein</fullName>
    </submittedName>
</protein>
<evidence type="ECO:0000256" key="1">
    <source>
        <dbReference type="ARBA" id="ARBA00023002"/>
    </source>
</evidence>
<dbReference type="InterPro" id="IPR016163">
    <property type="entry name" value="Ald_DH_C"/>
</dbReference>
<evidence type="ECO:0000256" key="2">
    <source>
        <dbReference type="PROSITE-ProRule" id="PRU10007"/>
    </source>
</evidence>
<dbReference type="Pfam" id="PF00171">
    <property type="entry name" value="Aldedh"/>
    <property type="match status" value="1"/>
</dbReference>
<dbReference type="SUPFAM" id="SSF53720">
    <property type="entry name" value="ALDH-like"/>
    <property type="match status" value="1"/>
</dbReference>
<gene>
    <name evidence="5" type="ORF">ACHKAR_06685</name>
</gene>
<dbReference type="PROSITE" id="PS00070">
    <property type="entry name" value="ALDEHYDE_DEHYDR_CYS"/>
    <property type="match status" value="1"/>
</dbReference>
<dbReference type="CDD" id="cd07102">
    <property type="entry name" value="ALDH_EDX86601"/>
    <property type="match status" value="1"/>
</dbReference>
<comment type="caution">
    <text evidence="5">The sequence shown here is derived from an EMBL/GenBank/DDBJ whole genome shotgun (WGS) entry which is preliminary data.</text>
</comment>